<dbReference type="Pfam" id="PF01797">
    <property type="entry name" value="Y1_Tnp"/>
    <property type="match status" value="1"/>
</dbReference>
<dbReference type="InterPro" id="IPR036515">
    <property type="entry name" value="Transposase_17_sf"/>
</dbReference>
<gene>
    <name evidence="3" type="ORF">BECKSD772D_GA0070982_100237</name>
    <name evidence="2" type="ORF">BECKSD772F_GA0070984_100238</name>
</gene>
<accession>A0A450Y4Q8</accession>
<dbReference type="AlphaFoldDB" id="A0A450Y4Q8"/>
<dbReference type="PANTHER" id="PTHR36966">
    <property type="entry name" value="REP-ASSOCIATED TYROSINE TRANSPOSASE"/>
    <property type="match status" value="1"/>
</dbReference>
<protein>
    <submittedName>
        <fullName evidence="2">Putative transposase</fullName>
    </submittedName>
</protein>
<reference evidence="2" key="1">
    <citation type="submission" date="2019-02" db="EMBL/GenBank/DDBJ databases">
        <authorList>
            <person name="Gruber-Vodicka R. H."/>
            <person name="Seah K. B. B."/>
        </authorList>
    </citation>
    <scope>NUCLEOTIDE SEQUENCE</scope>
    <source>
        <strain evidence="3">BECK_S127</strain>
        <strain evidence="2">BECK_S1321</strain>
    </source>
</reference>
<dbReference type="NCBIfam" id="NF047646">
    <property type="entry name" value="REP_Tyr_transpos"/>
    <property type="match status" value="1"/>
</dbReference>
<dbReference type="InterPro" id="IPR052715">
    <property type="entry name" value="RAYT_transposase"/>
</dbReference>
<dbReference type="EMBL" id="CAADHB010000002">
    <property type="protein sequence ID" value="VFK77823.1"/>
    <property type="molecule type" value="Genomic_DNA"/>
</dbReference>
<evidence type="ECO:0000313" key="2">
    <source>
        <dbReference type="EMBL" id="VFK36504.1"/>
    </source>
</evidence>
<dbReference type="GO" id="GO:0006313">
    <property type="term" value="P:DNA transposition"/>
    <property type="evidence" value="ECO:0007669"/>
    <property type="project" value="InterPro"/>
</dbReference>
<evidence type="ECO:0000259" key="1">
    <source>
        <dbReference type="SMART" id="SM01321"/>
    </source>
</evidence>
<organism evidence="2">
    <name type="scientific">Candidatus Kentrum sp. SD</name>
    <dbReference type="NCBI Taxonomy" id="2126332"/>
    <lineage>
        <taxon>Bacteria</taxon>
        <taxon>Pseudomonadati</taxon>
        <taxon>Pseudomonadota</taxon>
        <taxon>Gammaproteobacteria</taxon>
        <taxon>Candidatus Kentrum</taxon>
    </lineage>
</organism>
<dbReference type="InterPro" id="IPR002686">
    <property type="entry name" value="Transposase_17"/>
</dbReference>
<dbReference type="EMBL" id="CAADFR010000002">
    <property type="protein sequence ID" value="VFK36504.1"/>
    <property type="molecule type" value="Genomic_DNA"/>
</dbReference>
<proteinExistence type="predicted"/>
<dbReference type="GO" id="GO:0043565">
    <property type="term" value="F:sequence-specific DNA binding"/>
    <property type="evidence" value="ECO:0007669"/>
    <property type="project" value="TreeGrafter"/>
</dbReference>
<dbReference type="SMART" id="SM01321">
    <property type="entry name" value="Y1_Tnp"/>
    <property type="match status" value="1"/>
</dbReference>
<evidence type="ECO:0000313" key="3">
    <source>
        <dbReference type="EMBL" id="VFK77823.1"/>
    </source>
</evidence>
<dbReference type="PANTHER" id="PTHR36966:SF1">
    <property type="entry name" value="REP-ASSOCIATED TYROSINE TRANSPOSASE"/>
    <property type="match status" value="1"/>
</dbReference>
<dbReference type="SUPFAM" id="SSF143422">
    <property type="entry name" value="Transposase IS200-like"/>
    <property type="match status" value="1"/>
</dbReference>
<dbReference type="GO" id="GO:0004803">
    <property type="term" value="F:transposase activity"/>
    <property type="evidence" value="ECO:0007669"/>
    <property type="project" value="InterPro"/>
</dbReference>
<dbReference type="Gene3D" id="3.30.70.1290">
    <property type="entry name" value="Transposase IS200-like"/>
    <property type="match status" value="1"/>
</dbReference>
<sequence>MQYRRAFVPGGSFFFTVVTEKRRALFREIENINTLRDAFRVVRGKHPFGIEAIVVMPDHLHSIWTLPPGDSDFSTRWRLIKTRFSKHCGEEWRAPPGSARRNKNQQAVWQHRFWEHAIRDEIDFARHMDYIHYNPVKHGYVDAPGQWRYSSFHRYVQSGVYPVDWGADDVDFEGVGYE</sequence>
<name>A0A450Y4Q8_9GAMM</name>
<feature type="domain" description="Transposase IS200-like" evidence="1">
    <location>
        <begin position="8"/>
        <end position="134"/>
    </location>
</feature>